<dbReference type="RefSeq" id="WP_237335482.1">
    <property type="nucleotide sequence ID" value="NZ_BAABCM010000011.1"/>
</dbReference>
<evidence type="ECO:0000256" key="1">
    <source>
        <dbReference type="SAM" id="Phobius"/>
    </source>
</evidence>
<evidence type="ECO:0000313" key="2">
    <source>
        <dbReference type="EMBL" id="GAA3837638.1"/>
    </source>
</evidence>
<protein>
    <submittedName>
        <fullName evidence="2">Uncharacterized protein</fullName>
    </submittedName>
</protein>
<sequence length="54" mass="5589">MAYGTTTACQTAVYIALTAFVLNLAIAAVLTPLFERGDVQGRRRMTGAGRAGAA</sequence>
<accession>A0ABP7J8G2</accession>
<evidence type="ECO:0000313" key="3">
    <source>
        <dbReference type="Proteomes" id="UP001501624"/>
    </source>
</evidence>
<gene>
    <name evidence="2" type="ORF">GCM10022380_64710</name>
</gene>
<proteinExistence type="predicted"/>
<dbReference type="Proteomes" id="UP001501624">
    <property type="component" value="Unassembled WGS sequence"/>
</dbReference>
<keyword evidence="1" id="KW-0472">Membrane</keyword>
<keyword evidence="1" id="KW-1133">Transmembrane helix</keyword>
<comment type="caution">
    <text evidence="2">The sequence shown here is derived from an EMBL/GenBank/DDBJ whole genome shotgun (WGS) entry which is preliminary data.</text>
</comment>
<name>A0ABP7J8G2_9PSEU</name>
<keyword evidence="3" id="KW-1185">Reference proteome</keyword>
<dbReference type="EMBL" id="BAABCM010000011">
    <property type="protein sequence ID" value="GAA3837638.1"/>
    <property type="molecule type" value="Genomic_DNA"/>
</dbReference>
<reference evidence="3" key="1">
    <citation type="journal article" date="2019" name="Int. J. Syst. Evol. Microbiol.">
        <title>The Global Catalogue of Microorganisms (GCM) 10K type strain sequencing project: providing services to taxonomists for standard genome sequencing and annotation.</title>
        <authorList>
            <consortium name="The Broad Institute Genomics Platform"/>
            <consortium name="The Broad Institute Genome Sequencing Center for Infectious Disease"/>
            <person name="Wu L."/>
            <person name="Ma J."/>
        </authorList>
    </citation>
    <scope>NUCLEOTIDE SEQUENCE [LARGE SCALE GENOMIC DNA]</scope>
    <source>
        <strain evidence="3">JCM 17017</strain>
    </source>
</reference>
<keyword evidence="1" id="KW-0812">Transmembrane</keyword>
<feature type="transmembrane region" description="Helical" evidence="1">
    <location>
        <begin position="12"/>
        <end position="34"/>
    </location>
</feature>
<organism evidence="2 3">
    <name type="scientific">Amycolatopsis tucumanensis</name>
    <dbReference type="NCBI Taxonomy" id="401106"/>
    <lineage>
        <taxon>Bacteria</taxon>
        <taxon>Bacillati</taxon>
        <taxon>Actinomycetota</taxon>
        <taxon>Actinomycetes</taxon>
        <taxon>Pseudonocardiales</taxon>
        <taxon>Pseudonocardiaceae</taxon>
        <taxon>Amycolatopsis</taxon>
    </lineage>
</organism>